<dbReference type="PROSITE" id="PS52016">
    <property type="entry name" value="TONB_DEPENDENT_REC_3"/>
    <property type="match status" value="1"/>
</dbReference>
<comment type="subcellular location">
    <subcellularLocation>
        <location evidence="1 7">Cell outer membrane</location>
        <topology evidence="1 7">Multi-pass membrane protein</topology>
    </subcellularLocation>
</comment>
<dbReference type="InterPro" id="IPR012910">
    <property type="entry name" value="Plug_dom"/>
</dbReference>
<gene>
    <name evidence="10" type="ORF">IAC08_02365</name>
</gene>
<comment type="caution">
    <text evidence="10">The sequence shown here is derived from an EMBL/GenBank/DDBJ whole genome shotgun (WGS) entry which is preliminary data.</text>
</comment>
<evidence type="ECO:0000256" key="2">
    <source>
        <dbReference type="ARBA" id="ARBA00022448"/>
    </source>
</evidence>
<evidence type="ECO:0000256" key="7">
    <source>
        <dbReference type="PROSITE-ProRule" id="PRU01360"/>
    </source>
</evidence>
<keyword evidence="2 7" id="KW-0813">Transport</keyword>
<evidence type="ECO:0000256" key="3">
    <source>
        <dbReference type="ARBA" id="ARBA00022452"/>
    </source>
</evidence>
<evidence type="ECO:0000256" key="8">
    <source>
        <dbReference type="SAM" id="SignalP"/>
    </source>
</evidence>
<keyword evidence="10" id="KW-0675">Receptor</keyword>
<evidence type="ECO:0000256" key="1">
    <source>
        <dbReference type="ARBA" id="ARBA00004571"/>
    </source>
</evidence>
<feature type="chain" id="PRO_5039249385" evidence="8">
    <location>
        <begin position="35"/>
        <end position="1075"/>
    </location>
</feature>
<keyword evidence="4 7" id="KW-0812">Transmembrane</keyword>
<feature type="signal peptide" evidence="8">
    <location>
        <begin position="1"/>
        <end position="34"/>
    </location>
</feature>
<dbReference type="NCBIfam" id="TIGR04056">
    <property type="entry name" value="OMP_RagA_SusC"/>
    <property type="match status" value="1"/>
</dbReference>
<dbReference type="InterPro" id="IPR023997">
    <property type="entry name" value="TonB-dep_OMP_SusC/RagA_CS"/>
</dbReference>
<keyword evidence="3 7" id="KW-1134">Transmembrane beta strand</keyword>
<keyword evidence="6 7" id="KW-0998">Cell outer membrane</keyword>
<dbReference type="NCBIfam" id="TIGR04057">
    <property type="entry name" value="SusC_RagA_signa"/>
    <property type="match status" value="1"/>
</dbReference>
<dbReference type="InterPro" id="IPR037066">
    <property type="entry name" value="Plug_dom_sf"/>
</dbReference>
<reference evidence="10" key="2">
    <citation type="journal article" date="2021" name="PeerJ">
        <title>Extensive microbial diversity within the chicken gut microbiome revealed by metagenomics and culture.</title>
        <authorList>
            <person name="Gilroy R."/>
            <person name="Ravi A."/>
            <person name="Getino M."/>
            <person name="Pursley I."/>
            <person name="Horton D.L."/>
            <person name="Alikhan N.F."/>
            <person name="Baker D."/>
            <person name="Gharbi K."/>
            <person name="Hall N."/>
            <person name="Watson M."/>
            <person name="Adriaenssens E.M."/>
            <person name="Foster-Nyarko E."/>
            <person name="Jarju S."/>
            <person name="Secka A."/>
            <person name="Antonio M."/>
            <person name="Oren A."/>
            <person name="Chaudhuri R.R."/>
            <person name="La Ragione R."/>
            <person name="Hildebrand F."/>
            <person name="Pallen M.J."/>
        </authorList>
    </citation>
    <scope>NUCLEOTIDE SEQUENCE</scope>
    <source>
        <strain evidence="10">B1-3475</strain>
    </source>
</reference>
<dbReference type="SUPFAM" id="SSF49464">
    <property type="entry name" value="Carboxypeptidase regulatory domain-like"/>
    <property type="match status" value="1"/>
</dbReference>
<sequence>MKESNNFLSEAGRMLRKMLFALCLVFAGSAAAFAQHVVKGTVTDPDDIPLPGVAVLIEGSVSGVSTDLDGNYSIEVPQGANLVFSFIGMEDQTIPTGERSVINVVMEPATETLNEIVVVGYGTAKKQSLTGSVSAIKGDELLKSPSTNVSSLLGGRVAGVSSVQVSGEPGDDQASLRIRGSRYGVTYIVDGMPRSINDIDPNDIESISVLKDGVSAAVYGLQGAGGVILITTRKGTSGKAKVNYTGSVGASMNANFPEFMNGPQFAYYYNMADMMDKFANGSISDMSQYSPIFTQENINAMLNGDPTDGWDNVNYIDKVFGTGINQKHNVSVQGGNEDVRYYTSFGYQGQKGNIDNFSFKRYNFRTNVEAKVGRSWHITAGIAGSVTNKRSPGYASGGTDADANLGEQGWLSIAHQAIMMHPYVPETWEGLYTATTQKNTSLPNSPLAAIYESGSRQVNGLDLQTNVSIQYDFPWVKGLSLKATGAYDYSSSHNKNLNTPYNVYVHSIPTTTSDWSWSLQQDPRGTSNGINLGEGQVNAQQLVGQGSINYANTFGKHNVEALALVEIRDYKSNNMLAYNKNMSFAELPELGFGEPADSPIDGYSDATRSVGYVFRLKYDYANKYLVELTGRYDGSYKFAGNVPGKRWAFFPSASFAWRISEEKFMDYATFLDDLKLRASVGLLGNDSTVSPYAFLSTYALADGSNNAYNVILNNQILQALRTSVVANPNLTWENMLTYNVGLDFTMWKGLLGMEFDAFYNYTYDMLTYMGGDYPPSMGGYYPSWANYNRMESKGLELLLTHRNSFELAGSRFTYGIGFNISYATNRWLRYPDSPNTVNSRKNVGKRVDGYNVWIADGLYRTEEEIDNSAWYGTRPNVGDIKYRDLNGDGRIDEDDRTLIGRSNRPELTYGLNIDFTWMGFDFNAQFTGGALFDVSLAGTYYNGYDDNTVWTQAFKENANSPLYLVENAYTVLNPDGEFPRLTLGNQGHGGDNGLASTFWLRDGKYIRLKSAQLGYSLPRKWLKHIKVEQFRIFVEGSNLFTIDGLPQGIDPESPGVNNGYYPQQRTVMGGISLTF</sequence>
<name>A0A9D9HK00_9BACT</name>
<keyword evidence="8" id="KW-0732">Signal</keyword>
<dbReference type="Gene3D" id="2.40.170.20">
    <property type="entry name" value="TonB-dependent receptor, beta-barrel domain"/>
    <property type="match status" value="1"/>
</dbReference>
<dbReference type="Gene3D" id="2.60.40.1120">
    <property type="entry name" value="Carboxypeptidase-like, regulatory domain"/>
    <property type="match status" value="1"/>
</dbReference>
<dbReference type="Gene3D" id="2.170.130.10">
    <property type="entry name" value="TonB-dependent receptor, plug domain"/>
    <property type="match status" value="1"/>
</dbReference>
<dbReference type="InterPro" id="IPR039426">
    <property type="entry name" value="TonB-dep_rcpt-like"/>
</dbReference>
<dbReference type="Proteomes" id="UP000823617">
    <property type="component" value="Unassembled WGS sequence"/>
</dbReference>
<dbReference type="AlphaFoldDB" id="A0A9D9HK00"/>
<evidence type="ECO:0000313" key="10">
    <source>
        <dbReference type="EMBL" id="MBO8455233.1"/>
    </source>
</evidence>
<evidence type="ECO:0000256" key="4">
    <source>
        <dbReference type="ARBA" id="ARBA00022692"/>
    </source>
</evidence>
<proteinExistence type="inferred from homology"/>
<dbReference type="InterPro" id="IPR036942">
    <property type="entry name" value="Beta-barrel_TonB_sf"/>
</dbReference>
<accession>A0A9D9HK00</accession>
<dbReference type="SUPFAM" id="SSF56935">
    <property type="entry name" value="Porins"/>
    <property type="match status" value="1"/>
</dbReference>
<organism evidence="10 11">
    <name type="scientific">Candidatus Cryptobacteroides intestinigallinarum</name>
    <dbReference type="NCBI Taxonomy" id="2840767"/>
    <lineage>
        <taxon>Bacteria</taxon>
        <taxon>Pseudomonadati</taxon>
        <taxon>Bacteroidota</taxon>
        <taxon>Bacteroidia</taxon>
        <taxon>Bacteroidales</taxon>
        <taxon>Candidatus Cryptobacteroides</taxon>
    </lineage>
</organism>
<reference evidence="10" key="1">
    <citation type="submission" date="2020-10" db="EMBL/GenBank/DDBJ databases">
        <authorList>
            <person name="Gilroy R."/>
        </authorList>
    </citation>
    <scope>NUCLEOTIDE SEQUENCE</scope>
    <source>
        <strain evidence="10">B1-3475</strain>
    </source>
</reference>
<dbReference type="InterPro" id="IPR008969">
    <property type="entry name" value="CarboxyPept-like_regulatory"/>
</dbReference>
<comment type="similarity">
    <text evidence="7">Belongs to the TonB-dependent receptor family.</text>
</comment>
<dbReference type="GO" id="GO:0009279">
    <property type="term" value="C:cell outer membrane"/>
    <property type="evidence" value="ECO:0007669"/>
    <property type="project" value="UniProtKB-SubCell"/>
</dbReference>
<evidence type="ECO:0000259" key="9">
    <source>
        <dbReference type="Pfam" id="PF07715"/>
    </source>
</evidence>
<dbReference type="EMBL" id="JADIMK010000019">
    <property type="protein sequence ID" value="MBO8455233.1"/>
    <property type="molecule type" value="Genomic_DNA"/>
</dbReference>
<evidence type="ECO:0000313" key="11">
    <source>
        <dbReference type="Proteomes" id="UP000823617"/>
    </source>
</evidence>
<protein>
    <submittedName>
        <fullName evidence="10">TonB-dependent receptor</fullName>
    </submittedName>
</protein>
<feature type="domain" description="TonB-dependent receptor plug" evidence="9">
    <location>
        <begin position="126"/>
        <end position="227"/>
    </location>
</feature>
<dbReference type="Pfam" id="PF07715">
    <property type="entry name" value="Plug"/>
    <property type="match status" value="1"/>
</dbReference>
<dbReference type="Pfam" id="PF13715">
    <property type="entry name" value="CarbopepD_reg_2"/>
    <property type="match status" value="1"/>
</dbReference>
<dbReference type="InterPro" id="IPR023996">
    <property type="entry name" value="TonB-dep_OMP_SusC/RagA"/>
</dbReference>
<evidence type="ECO:0000256" key="6">
    <source>
        <dbReference type="ARBA" id="ARBA00023237"/>
    </source>
</evidence>
<keyword evidence="5 7" id="KW-0472">Membrane</keyword>
<evidence type="ECO:0000256" key="5">
    <source>
        <dbReference type="ARBA" id="ARBA00023136"/>
    </source>
</evidence>